<dbReference type="EMBL" id="AAXW01000002">
    <property type="protein sequence ID" value="EAZ93866.1"/>
    <property type="molecule type" value="Genomic_DNA"/>
</dbReference>
<comment type="caution">
    <text evidence="1">The sequence shown here is derived from an EMBL/GenBank/DDBJ whole genome shotgun (WGS) entry which is preliminary data.</text>
</comment>
<name>A3IJ84_9CHRO</name>
<organism evidence="1 2">
    <name type="scientific">Crocosphaera chwakensis CCY0110</name>
    <dbReference type="NCBI Taxonomy" id="391612"/>
    <lineage>
        <taxon>Bacteria</taxon>
        <taxon>Bacillati</taxon>
        <taxon>Cyanobacteriota</taxon>
        <taxon>Cyanophyceae</taxon>
        <taxon>Oscillatoriophycideae</taxon>
        <taxon>Chroococcales</taxon>
        <taxon>Aphanothecaceae</taxon>
        <taxon>Crocosphaera</taxon>
        <taxon>Crocosphaera chwakensis</taxon>
    </lineage>
</organism>
<accession>A3IJ84</accession>
<reference evidence="1 2" key="1">
    <citation type="submission" date="2007-03" db="EMBL/GenBank/DDBJ databases">
        <authorList>
            <person name="Stal L."/>
            <person name="Ferriera S."/>
            <person name="Johnson J."/>
            <person name="Kravitz S."/>
            <person name="Beeson K."/>
            <person name="Sutton G."/>
            <person name="Rogers Y.-H."/>
            <person name="Friedman R."/>
            <person name="Frazier M."/>
            <person name="Venter J.C."/>
        </authorList>
    </citation>
    <scope>NUCLEOTIDE SEQUENCE [LARGE SCALE GENOMIC DNA]</scope>
    <source>
        <strain evidence="1 2">CCY0110</strain>
    </source>
</reference>
<gene>
    <name evidence="1" type="ORF">CY0110_18762</name>
</gene>
<evidence type="ECO:0000313" key="1">
    <source>
        <dbReference type="EMBL" id="EAZ93866.1"/>
    </source>
</evidence>
<evidence type="ECO:0000313" key="2">
    <source>
        <dbReference type="Proteomes" id="UP000003781"/>
    </source>
</evidence>
<protein>
    <submittedName>
        <fullName evidence="1">Uncharacterized protein</fullName>
    </submittedName>
</protein>
<dbReference type="AlphaFoldDB" id="A3IJ84"/>
<dbReference type="Proteomes" id="UP000003781">
    <property type="component" value="Unassembled WGS sequence"/>
</dbReference>
<keyword evidence="2" id="KW-1185">Reference proteome</keyword>
<proteinExistence type="predicted"/>
<sequence length="30" mass="3517">MFTKLNDTFDPVSLRLIISVTRSMRSTSYH</sequence>